<feature type="transmembrane region" description="Helical" evidence="1">
    <location>
        <begin position="79"/>
        <end position="101"/>
    </location>
</feature>
<dbReference type="AlphaFoldDB" id="A0A0V0J1B7"/>
<accession>A0A0V0J1B7</accession>
<proteinExistence type="predicted"/>
<name>A0A0V0J1B7_CYDPO</name>
<keyword evidence="2" id="KW-0675">Receptor</keyword>
<keyword evidence="1" id="KW-0472">Membrane</keyword>
<feature type="non-terminal residue" evidence="2">
    <location>
        <position position="312"/>
    </location>
</feature>
<keyword evidence="1" id="KW-1133">Transmembrane helix</keyword>
<feature type="transmembrane region" description="Helical" evidence="1">
    <location>
        <begin position="133"/>
        <end position="156"/>
    </location>
</feature>
<dbReference type="EMBL" id="GDKB01000013">
    <property type="protein sequence ID" value="JAP38483.1"/>
    <property type="molecule type" value="Transcribed_RNA"/>
</dbReference>
<feature type="transmembrane region" description="Helical" evidence="1">
    <location>
        <begin position="50"/>
        <end position="73"/>
    </location>
</feature>
<protein>
    <submittedName>
        <fullName evidence="2">Putative gustatory receptor GR61</fullName>
    </submittedName>
</protein>
<reference evidence="2" key="1">
    <citation type="journal article" date="2016" name="Sci. Rep.">
        <title>The chemosensory receptors of codling moth Cydia pomonella-expression in larvae and adults.</title>
        <authorList>
            <person name="Walker W.B.III."/>
            <person name="Gonzalez F."/>
            <person name="Garczynski S.F."/>
            <person name="Witzgall P."/>
        </authorList>
    </citation>
    <scope>NUCLEOTIDE SEQUENCE</scope>
</reference>
<gene>
    <name evidence="2" type="primary">GR</name>
</gene>
<keyword evidence="1" id="KW-0812">Transmembrane</keyword>
<evidence type="ECO:0000256" key="1">
    <source>
        <dbReference type="SAM" id="Phobius"/>
    </source>
</evidence>
<organism evidence="2">
    <name type="scientific">Cydia pomonella</name>
    <name type="common">Codling moth</name>
    <dbReference type="NCBI Taxonomy" id="82600"/>
    <lineage>
        <taxon>Eukaryota</taxon>
        <taxon>Metazoa</taxon>
        <taxon>Ecdysozoa</taxon>
        <taxon>Arthropoda</taxon>
        <taxon>Hexapoda</taxon>
        <taxon>Insecta</taxon>
        <taxon>Pterygota</taxon>
        <taxon>Neoptera</taxon>
        <taxon>Endopterygota</taxon>
        <taxon>Lepidoptera</taxon>
        <taxon>Glossata</taxon>
        <taxon>Ditrysia</taxon>
        <taxon>Tortricoidea</taxon>
        <taxon>Tortricidae</taxon>
        <taxon>Olethreutinae</taxon>
        <taxon>Grapholitini</taxon>
        <taxon>Cydia</taxon>
    </lineage>
</organism>
<sequence>MENSRNIIDEKILDALSPLIFAQNFFLFPKFMITERCIAPIAPRSYTSSFVGAVLMLLIRIYRLVTVCFYNYFGENSDALLLANFVVGCFGTIFSYVINVVQSANAVYMVIELQEALWCLSSNIKQSLSDYKFWNIVNIACIFGGYILYTGLFGVANQETHGEASFLVSHLVSITYDLNIILATRTVILTASILEAWNSKMSEILSEETEVRENCSQDMFSAYEKIINAFNLCKKAYQFGIFYHTFQTFHSILYSMQLFLEYAKSASHEELKVFGLLRGVTYFAWNSKNFLLLVNVSVACERFYAALRDAET</sequence>
<evidence type="ECO:0000313" key="2">
    <source>
        <dbReference type="EMBL" id="JAP38483.1"/>
    </source>
</evidence>